<dbReference type="AlphaFoldDB" id="A0A8S9V5B1"/>
<organism evidence="2 3">
    <name type="scientific">Phytophthora infestans</name>
    <name type="common">Potato late blight agent</name>
    <name type="synonym">Botrytis infestans</name>
    <dbReference type="NCBI Taxonomy" id="4787"/>
    <lineage>
        <taxon>Eukaryota</taxon>
        <taxon>Sar</taxon>
        <taxon>Stramenopiles</taxon>
        <taxon>Oomycota</taxon>
        <taxon>Peronosporomycetes</taxon>
        <taxon>Peronosporales</taxon>
        <taxon>Peronosporaceae</taxon>
        <taxon>Phytophthora</taxon>
    </lineage>
</organism>
<reference evidence="2" key="1">
    <citation type="submission" date="2020-03" db="EMBL/GenBank/DDBJ databases">
        <title>Hybrid Assembly of Korean Phytophthora infestans isolates.</title>
        <authorList>
            <person name="Prokchorchik M."/>
            <person name="Lee Y."/>
            <person name="Seo J."/>
            <person name="Cho J.-H."/>
            <person name="Park Y.-E."/>
            <person name="Jang D.-C."/>
            <person name="Im J.-S."/>
            <person name="Choi J.-G."/>
            <person name="Park H.-J."/>
            <person name="Lee G.-B."/>
            <person name="Lee Y.-G."/>
            <person name="Hong S.-Y."/>
            <person name="Cho K."/>
            <person name="Sohn K.H."/>
        </authorList>
    </citation>
    <scope>NUCLEOTIDE SEQUENCE</scope>
    <source>
        <strain evidence="2">KR_2_A2</strain>
    </source>
</reference>
<accession>A0A8S9V5B1</accession>
<evidence type="ECO:0000256" key="1">
    <source>
        <dbReference type="SAM" id="Phobius"/>
    </source>
</evidence>
<proteinExistence type="predicted"/>
<dbReference type="EMBL" id="JAACNO010000592">
    <property type="protein sequence ID" value="KAF4146582.1"/>
    <property type="molecule type" value="Genomic_DNA"/>
</dbReference>
<keyword evidence="1" id="KW-0812">Transmembrane</keyword>
<name>A0A8S9V5B1_PHYIN</name>
<keyword evidence="1" id="KW-1133">Transmembrane helix</keyword>
<gene>
    <name evidence="2" type="ORF">GN958_ATG04246</name>
</gene>
<evidence type="ECO:0000313" key="3">
    <source>
        <dbReference type="Proteomes" id="UP000704712"/>
    </source>
</evidence>
<evidence type="ECO:0000313" key="2">
    <source>
        <dbReference type="EMBL" id="KAF4146582.1"/>
    </source>
</evidence>
<keyword evidence="1" id="KW-0472">Membrane</keyword>
<comment type="caution">
    <text evidence="2">The sequence shown here is derived from an EMBL/GenBank/DDBJ whole genome shotgun (WGS) entry which is preliminary data.</text>
</comment>
<protein>
    <submittedName>
        <fullName evidence="2">Uncharacterized protein</fullName>
    </submittedName>
</protein>
<dbReference type="Proteomes" id="UP000704712">
    <property type="component" value="Unassembled WGS sequence"/>
</dbReference>
<feature type="transmembrane region" description="Helical" evidence="1">
    <location>
        <begin position="14"/>
        <end position="36"/>
    </location>
</feature>
<sequence length="62" mass="6847">MTVLLSKKFLKEKFLSVLIEVSLASPTVIVTIWMALYVSVLLTTYQVHASFSFVVAGLASRV</sequence>